<dbReference type="CDD" id="cd06561">
    <property type="entry name" value="AlkD_like"/>
    <property type="match status" value="1"/>
</dbReference>
<dbReference type="EMBL" id="DYUD01000024">
    <property type="protein sequence ID" value="HJG89581.1"/>
    <property type="molecule type" value="Genomic_DNA"/>
</dbReference>
<dbReference type="PANTHER" id="PTHR34070">
    <property type="entry name" value="ARMADILLO-TYPE FOLD"/>
    <property type="match status" value="1"/>
</dbReference>
<name>A0A921MT10_9BACT</name>
<proteinExistence type="predicted"/>
<dbReference type="PANTHER" id="PTHR34070:SF1">
    <property type="entry name" value="DNA ALKYLATION REPAIR PROTEIN"/>
    <property type="match status" value="1"/>
</dbReference>
<dbReference type="AlphaFoldDB" id="A0A921MT10"/>
<gene>
    <name evidence="1" type="ORF">K8U91_08980</name>
</gene>
<dbReference type="SUPFAM" id="SSF48371">
    <property type="entry name" value="ARM repeat"/>
    <property type="match status" value="1"/>
</dbReference>
<dbReference type="Pfam" id="PF08713">
    <property type="entry name" value="DNA_alkylation"/>
    <property type="match status" value="1"/>
</dbReference>
<sequence length="233" mass="27277">MHTAQEIEKAMRTVANPEKIKILSGFFKTGKGEYGENDIFIGVPVPVTRAIAKSYRDTPLAELVQLLHSPVHELRMAALLCMVEQFKHADDNQRTVLYETYLAHTDCINNWDLVDLSAAQIVGAYLEHRDHAPLYRLAQSKLLWEQRIAIVATWQWIRRGHFDDTLALADLLLHHDHDLIRKATGWMLREVGKKDKARLCQFLDSRYRDMPRTTLRYAIERFTPEERRHYMQR</sequence>
<reference evidence="1" key="2">
    <citation type="submission" date="2021-09" db="EMBL/GenBank/DDBJ databases">
        <authorList>
            <person name="Gilroy R."/>
        </authorList>
    </citation>
    <scope>NUCLEOTIDE SEQUENCE</scope>
    <source>
        <strain evidence="1">CHK121-7720</strain>
    </source>
</reference>
<reference evidence="1" key="1">
    <citation type="journal article" date="2021" name="PeerJ">
        <title>Extensive microbial diversity within the chicken gut microbiome revealed by metagenomics and culture.</title>
        <authorList>
            <person name="Gilroy R."/>
            <person name="Ravi A."/>
            <person name="Getino M."/>
            <person name="Pursley I."/>
            <person name="Horton D.L."/>
            <person name="Alikhan N.F."/>
            <person name="Baker D."/>
            <person name="Gharbi K."/>
            <person name="Hall N."/>
            <person name="Watson M."/>
            <person name="Adriaenssens E.M."/>
            <person name="Foster-Nyarko E."/>
            <person name="Jarju S."/>
            <person name="Secka A."/>
            <person name="Antonio M."/>
            <person name="Oren A."/>
            <person name="Chaudhuri R.R."/>
            <person name="La Ragione R."/>
            <person name="Hildebrand F."/>
            <person name="Pallen M.J."/>
        </authorList>
    </citation>
    <scope>NUCLEOTIDE SEQUENCE</scope>
    <source>
        <strain evidence="1">CHK121-7720</strain>
    </source>
</reference>
<evidence type="ECO:0000313" key="1">
    <source>
        <dbReference type="EMBL" id="HJG89581.1"/>
    </source>
</evidence>
<dbReference type="InterPro" id="IPR014825">
    <property type="entry name" value="DNA_alkylation"/>
</dbReference>
<dbReference type="RefSeq" id="WP_273306633.1">
    <property type="nucleotide sequence ID" value="NZ_DYUD01000024.1"/>
</dbReference>
<dbReference type="Proteomes" id="UP000757103">
    <property type="component" value="Unassembled WGS sequence"/>
</dbReference>
<dbReference type="InterPro" id="IPR016024">
    <property type="entry name" value="ARM-type_fold"/>
</dbReference>
<protein>
    <submittedName>
        <fullName evidence="1">DNA alkylation repair protein</fullName>
    </submittedName>
</protein>
<comment type="caution">
    <text evidence="1">The sequence shown here is derived from an EMBL/GenBank/DDBJ whole genome shotgun (WGS) entry which is preliminary data.</text>
</comment>
<evidence type="ECO:0000313" key="2">
    <source>
        <dbReference type="Proteomes" id="UP000757103"/>
    </source>
</evidence>
<dbReference type="Gene3D" id="1.25.10.90">
    <property type="match status" value="1"/>
</dbReference>
<accession>A0A921MT10</accession>
<organism evidence="1 2">
    <name type="scientific">Barnesiella viscericola</name>
    <dbReference type="NCBI Taxonomy" id="397865"/>
    <lineage>
        <taxon>Bacteria</taxon>
        <taxon>Pseudomonadati</taxon>
        <taxon>Bacteroidota</taxon>
        <taxon>Bacteroidia</taxon>
        <taxon>Bacteroidales</taxon>
        <taxon>Barnesiellaceae</taxon>
        <taxon>Barnesiella</taxon>
    </lineage>
</organism>